<dbReference type="NCBIfam" id="TIGR03546">
    <property type="entry name" value="TIGR03546 family protein"/>
    <property type="match status" value="1"/>
</dbReference>
<name>A0A1T4P7B6_9SPIR</name>
<keyword evidence="4" id="KW-1185">Reference proteome</keyword>
<sequence length="170" mass="19130">MLNKLIKLLKAFNGNVNPGEIAHAFACGAILGLMPKNNLLWYLVLVFILFVRINKPSYLLMILLGSAVSPAFDGLFDSIGYWFLTLPSLAPFFARLIEIPFVAFTKFNNTVVMGSFLCGILLYIPLYAFARLLVFVWRKYAADFIRNSKIFKVINKLPLISKIASMAGER</sequence>
<keyword evidence="1" id="KW-0472">Membrane</keyword>
<protein>
    <submittedName>
        <fullName evidence="3">TIGR03546 family protein</fullName>
    </submittedName>
</protein>
<dbReference type="Proteomes" id="UP000190395">
    <property type="component" value="Unassembled WGS sequence"/>
</dbReference>
<dbReference type="InterPro" id="IPR019935">
    <property type="entry name" value="CHP03546"/>
</dbReference>
<gene>
    <name evidence="3" type="ORF">SAMN02745152_01449</name>
</gene>
<dbReference type="RefSeq" id="WP_078931190.1">
    <property type="nucleotide sequence ID" value="NZ_CAMCOW010000007.1"/>
</dbReference>
<dbReference type="AlphaFoldDB" id="A0A1T4P7B6"/>
<feature type="transmembrane region" description="Helical" evidence="1">
    <location>
        <begin position="39"/>
        <end position="59"/>
    </location>
</feature>
<dbReference type="Pfam" id="PF09835">
    <property type="entry name" value="DUF2062"/>
    <property type="match status" value="1"/>
</dbReference>
<evidence type="ECO:0000313" key="3">
    <source>
        <dbReference type="EMBL" id="SJZ86788.1"/>
    </source>
</evidence>
<accession>A0A1T4P7B6</accession>
<evidence type="ECO:0000313" key="4">
    <source>
        <dbReference type="Proteomes" id="UP000190395"/>
    </source>
</evidence>
<dbReference type="OrthoDB" id="370141at2"/>
<evidence type="ECO:0000256" key="1">
    <source>
        <dbReference type="SAM" id="Phobius"/>
    </source>
</evidence>
<dbReference type="InterPro" id="IPR018639">
    <property type="entry name" value="DUF2062"/>
</dbReference>
<dbReference type="EMBL" id="FUXC01000008">
    <property type="protein sequence ID" value="SJZ86788.1"/>
    <property type="molecule type" value="Genomic_DNA"/>
</dbReference>
<organism evidence="3 4">
    <name type="scientific">Treponema berlinense</name>
    <dbReference type="NCBI Taxonomy" id="225004"/>
    <lineage>
        <taxon>Bacteria</taxon>
        <taxon>Pseudomonadati</taxon>
        <taxon>Spirochaetota</taxon>
        <taxon>Spirochaetia</taxon>
        <taxon>Spirochaetales</taxon>
        <taxon>Treponemataceae</taxon>
        <taxon>Treponema</taxon>
    </lineage>
</organism>
<feature type="domain" description="DUF2062" evidence="2">
    <location>
        <begin position="9"/>
        <end position="140"/>
    </location>
</feature>
<feature type="transmembrane region" description="Helical" evidence="1">
    <location>
        <begin position="109"/>
        <end position="130"/>
    </location>
</feature>
<evidence type="ECO:0000259" key="2">
    <source>
        <dbReference type="Pfam" id="PF09835"/>
    </source>
</evidence>
<dbReference type="GeneID" id="303367681"/>
<proteinExistence type="predicted"/>
<keyword evidence="1" id="KW-0812">Transmembrane</keyword>
<keyword evidence="1" id="KW-1133">Transmembrane helix</keyword>
<feature type="transmembrane region" description="Helical" evidence="1">
    <location>
        <begin position="79"/>
        <end position="97"/>
    </location>
</feature>
<reference evidence="3 4" key="1">
    <citation type="submission" date="2017-02" db="EMBL/GenBank/DDBJ databases">
        <authorList>
            <person name="Peterson S.W."/>
        </authorList>
    </citation>
    <scope>NUCLEOTIDE SEQUENCE [LARGE SCALE GENOMIC DNA]</scope>
    <source>
        <strain evidence="3 4">ATCC BAA-909</strain>
    </source>
</reference>
<dbReference type="STRING" id="225004.SAMN02745152_01449"/>